<evidence type="ECO:0000313" key="1">
    <source>
        <dbReference type="EMBL" id="SHK00428.1"/>
    </source>
</evidence>
<proteinExistence type="predicted"/>
<sequence>MFGENDLVDNLSRDLDRARGKRDVLASDVTTLTAQIAEIEARLSEEKKRRERNHVLGEIEAIKKRIIQTASAFAPVVSELCEATEMAAAVVPEARELNNFLSSVATEVETVVDPLLRELDRRADAVRVGHAALDLSCLANEAPTELPKDNNDRLLRLLRFPIWLSRSKEVEKRETAENPHSAAA</sequence>
<organism evidence="1 2">
    <name type="scientific">Bradyrhizobium lablabi</name>
    <dbReference type="NCBI Taxonomy" id="722472"/>
    <lineage>
        <taxon>Bacteria</taxon>
        <taxon>Pseudomonadati</taxon>
        <taxon>Pseudomonadota</taxon>
        <taxon>Alphaproteobacteria</taxon>
        <taxon>Hyphomicrobiales</taxon>
        <taxon>Nitrobacteraceae</taxon>
        <taxon>Bradyrhizobium</taxon>
    </lineage>
</organism>
<reference evidence="1 2" key="1">
    <citation type="submission" date="2016-11" db="EMBL/GenBank/DDBJ databases">
        <authorList>
            <person name="Jaros S."/>
            <person name="Januszkiewicz K."/>
            <person name="Wedrychowicz H."/>
        </authorList>
    </citation>
    <scope>NUCLEOTIDE SEQUENCE [LARGE SCALE GENOMIC DNA]</scope>
    <source>
        <strain evidence="1 2">GAS499</strain>
    </source>
</reference>
<dbReference type="Proteomes" id="UP000189935">
    <property type="component" value="Chromosome I"/>
</dbReference>
<dbReference type="Gene3D" id="1.10.287.1490">
    <property type="match status" value="1"/>
</dbReference>
<gene>
    <name evidence="1" type="ORF">SAMN05444159_2154</name>
</gene>
<name>A0A1M6NXR1_9BRAD</name>
<protein>
    <submittedName>
        <fullName evidence="1">Uncharacterized protein</fullName>
    </submittedName>
</protein>
<evidence type="ECO:0000313" key="2">
    <source>
        <dbReference type="Proteomes" id="UP000189935"/>
    </source>
</evidence>
<accession>A0A1M6NXR1</accession>
<dbReference type="AlphaFoldDB" id="A0A1M6NXR1"/>
<dbReference type="EMBL" id="LT670844">
    <property type="protein sequence ID" value="SHK00428.1"/>
    <property type="molecule type" value="Genomic_DNA"/>
</dbReference>